<dbReference type="InterPro" id="IPR050103">
    <property type="entry name" value="Class-III_PLP-dep_AT"/>
</dbReference>
<organism evidence="6 7">
    <name type="scientific">Chitinimonas lacunae</name>
    <dbReference type="NCBI Taxonomy" id="1963018"/>
    <lineage>
        <taxon>Bacteria</taxon>
        <taxon>Pseudomonadati</taxon>
        <taxon>Pseudomonadota</taxon>
        <taxon>Betaproteobacteria</taxon>
        <taxon>Neisseriales</taxon>
        <taxon>Chitinibacteraceae</taxon>
        <taxon>Chitinimonas</taxon>
    </lineage>
</organism>
<dbReference type="Gene3D" id="3.90.1150.10">
    <property type="entry name" value="Aspartate Aminotransferase, domain 1"/>
    <property type="match status" value="1"/>
</dbReference>
<gene>
    <name evidence="6" type="ORF">ACFOW7_17995</name>
</gene>
<dbReference type="InterPro" id="IPR015422">
    <property type="entry name" value="PyrdxlP-dep_Trfase_small"/>
</dbReference>
<dbReference type="InterPro" id="IPR015421">
    <property type="entry name" value="PyrdxlP-dep_Trfase_major"/>
</dbReference>
<evidence type="ECO:0000313" key="7">
    <source>
        <dbReference type="Proteomes" id="UP001595791"/>
    </source>
</evidence>
<comment type="cofactor">
    <cofactor evidence="1">
        <name>pyridoxal 5'-phosphate</name>
        <dbReference type="ChEBI" id="CHEBI:597326"/>
    </cofactor>
</comment>
<dbReference type="InterPro" id="IPR015424">
    <property type="entry name" value="PyrdxlP-dep_Trfase"/>
</dbReference>
<name>A0ABV8MSI6_9NEIS</name>
<dbReference type="Gene3D" id="3.40.640.10">
    <property type="entry name" value="Type I PLP-dependent aspartate aminotransferase-like (Major domain)"/>
    <property type="match status" value="1"/>
</dbReference>
<comment type="caution">
    <text evidence="6">The sequence shown here is derived from an EMBL/GenBank/DDBJ whole genome shotgun (WGS) entry which is preliminary data.</text>
</comment>
<dbReference type="EMBL" id="JBHSBU010000001">
    <property type="protein sequence ID" value="MFC4161233.1"/>
    <property type="molecule type" value="Genomic_DNA"/>
</dbReference>
<keyword evidence="2 6" id="KW-0032">Aminotransferase</keyword>
<evidence type="ECO:0000256" key="3">
    <source>
        <dbReference type="ARBA" id="ARBA00022679"/>
    </source>
</evidence>
<evidence type="ECO:0000256" key="4">
    <source>
        <dbReference type="ARBA" id="ARBA00022898"/>
    </source>
</evidence>
<keyword evidence="4 5" id="KW-0663">Pyridoxal phosphate</keyword>
<keyword evidence="7" id="KW-1185">Reference proteome</keyword>
<accession>A0ABV8MSI6</accession>
<keyword evidence="3" id="KW-0808">Transferase</keyword>
<dbReference type="RefSeq" id="WP_378166938.1">
    <property type="nucleotide sequence ID" value="NZ_JBHSBU010000001.1"/>
</dbReference>
<dbReference type="Pfam" id="PF00202">
    <property type="entry name" value="Aminotran_3"/>
    <property type="match status" value="2"/>
</dbReference>
<dbReference type="Proteomes" id="UP001595791">
    <property type="component" value="Unassembled WGS sequence"/>
</dbReference>
<sequence>MSAPDRLPPPPPLLVRGEHETLYDISGHALIDLAGGGLGCRPPSVAAAVRAQSARMGLSNRVLISEPLIELCHRLATLLPAPLTTSYVCNSGDEAFEGALKQCKGLAPQRRRIACLTGCDYGSLSYGRLLTWPEEYRALADFLGIEVLRLDQSIPDPAMLADCYALCYAPLRREADGSWRRTSRELVAALQVVARQAGVPLICHASDHCLGQLGSLFGLDSDDPIPDLLVLGGALGGGMVPIGCFVGSAEAAYRVYGRSSPAKHGSTTAGNPLACVAALAALDLAVGLDAPARCREAGRLLADALSPLVVAVEGAVVGLRCPDGVDAALWADRLREEGVLVRREAGSVLTLRAPALARPEVLRRAALAIERSLIHVGQH</sequence>
<dbReference type="PANTHER" id="PTHR11986">
    <property type="entry name" value="AMINOTRANSFERASE CLASS III"/>
    <property type="match status" value="1"/>
</dbReference>
<protein>
    <submittedName>
        <fullName evidence="6">Aminotransferase class III-fold pyridoxal phosphate-dependent enzyme</fullName>
    </submittedName>
</protein>
<dbReference type="PANTHER" id="PTHR11986:SF79">
    <property type="entry name" value="ACETYLORNITHINE AMINOTRANSFERASE, MITOCHONDRIAL"/>
    <property type="match status" value="1"/>
</dbReference>
<proteinExistence type="inferred from homology"/>
<dbReference type="SUPFAM" id="SSF53383">
    <property type="entry name" value="PLP-dependent transferases"/>
    <property type="match status" value="1"/>
</dbReference>
<evidence type="ECO:0000256" key="1">
    <source>
        <dbReference type="ARBA" id="ARBA00001933"/>
    </source>
</evidence>
<reference evidence="7" key="1">
    <citation type="journal article" date="2019" name="Int. J. Syst. Evol. Microbiol.">
        <title>The Global Catalogue of Microorganisms (GCM) 10K type strain sequencing project: providing services to taxonomists for standard genome sequencing and annotation.</title>
        <authorList>
            <consortium name="The Broad Institute Genomics Platform"/>
            <consortium name="The Broad Institute Genome Sequencing Center for Infectious Disease"/>
            <person name="Wu L."/>
            <person name="Ma J."/>
        </authorList>
    </citation>
    <scope>NUCLEOTIDE SEQUENCE [LARGE SCALE GENOMIC DNA]</scope>
    <source>
        <strain evidence="7">LMG 29894</strain>
    </source>
</reference>
<dbReference type="GO" id="GO:0008483">
    <property type="term" value="F:transaminase activity"/>
    <property type="evidence" value="ECO:0007669"/>
    <property type="project" value="UniProtKB-KW"/>
</dbReference>
<comment type="similarity">
    <text evidence="5">Belongs to the class-III pyridoxal-phosphate-dependent aminotransferase family.</text>
</comment>
<evidence type="ECO:0000256" key="2">
    <source>
        <dbReference type="ARBA" id="ARBA00022576"/>
    </source>
</evidence>
<dbReference type="InterPro" id="IPR005814">
    <property type="entry name" value="Aminotrans_3"/>
</dbReference>
<evidence type="ECO:0000256" key="5">
    <source>
        <dbReference type="RuleBase" id="RU003560"/>
    </source>
</evidence>
<evidence type="ECO:0000313" key="6">
    <source>
        <dbReference type="EMBL" id="MFC4161233.1"/>
    </source>
</evidence>